<name>A0ABP7HPL1_9ACTN</name>
<comment type="caution">
    <text evidence="1">The sequence shown here is derived from an EMBL/GenBank/DDBJ whole genome shotgun (WGS) entry which is preliminary data.</text>
</comment>
<organism evidence="1 2">
    <name type="scientific">Streptomyces coacervatus</name>
    <dbReference type="NCBI Taxonomy" id="647381"/>
    <lineage>
        <taxon>Bacteria</taxon>
        <taxon>Bacillati</taxon>
        <taxon>Actinomycetota</taxon>
        <taxon>Actinomycetes</taxon>
        <taxon>Kitasatosporales</taxon>
        <taxon>Streptomycetaceae</taxon>
        <taxon>Streptomyces</taxon>
    </lineage>
</organism>
<dbReference type="Proteomes" id="UP001501009">
    <property type="component" value="Unassembled WGS sequence"/>
</dbReference>
<dbReference type="EMBL" id="BAABDE010000016">
    <property type="protein sequence ID" value="GAA3797743.1"/>
    <property type="molecule type" value="Genomic_DNA"/>
</dbReference>
<sequence>MTHHAVEVMLTRPAAPGELRRARCGVPLAASADRTRLMAVCSAGSPGGALHALRHRLGARLPIDVLTTHYPDRHGQVLLNVALDHAADQALRQAAAILGQSPQELLRRRVMAALDRDEQERTRRLEARLESLLADHPPAEVLVCVAGLLHSRRHHPARTAP</sequence>
<proteinExistence type="predicted"/>
<reference evidence="2" key="1">
    <citation type="journal article" date="2019" name="Int. J. Syst. Evol. Microbiol.">
        <title>The Global Catalogue of Microorganisms (GCM) 10K type strain sequencing project: providing services to taxonomists for standard genome sequencing and annotation.</title>
        <authorList>
            <consortium name="The Broad Institute Genomics Platform"/>
            <consortium name="The Broad Institute Genome Sequencing Center for Infectious Disease"/>
            <person name="Wu L."/>
            <person name="Ma J."/>
        </authorList>
    </citation>
    <scope>NUCLEOTIDE SEQUENCE [LARGE SCALE GENOMIC DNA]</scope>
    <source>
        <strain evidence="2">JCM 17138</strain>
    </source>
</reference>
<evidence type="ECO:0000313" key="2">
    <source>
        <dbReference type="Proteomes" id="UP001501009"/>
    </source>
</evidence>
<protein>
    <submittedName>
        <fullName evidence="1">Uncharacterized protein</fullName>
    </submittedName>
</protein>
<evidence type="ECO:0000313" key="1">
    <source>
        <dbReference type="EMBL" id="GAA3797743.1"/>
    </source>
</evidence>
<dbReference type="RefSeq" id="WP_275780155.1">
    <property type="nucleotide sequence ID" value="NZ_BAABDE010000016.1"/>
</dbReference>
<gene>
    <name evidence="1" type="ORF">GCM10022403_034500</name>
</gene>
<keyword evidence="2" id="KW-1185">Reference proteome</keyword>
<accession>A0ABP7HPL1</accession>